<evidence type="ECO:0000256" key="1">
    <source>
        <dbReference type="ARBA" id="ARBA00000085"/>
    </source>
</evidence>
<dbReference type="PROSITE" id="PS50109">
    <property type="entry name" value="HIS_KIN"/>
    <property type="match status" value="1"/>
</dbReference>
<protein>
    <recommendedName>
        <fullName evidence="2">histidine kinase</fullName>
        <ecNumber evidence="2">2.7.13.3</ecNumber>
    </recommendedName>
</protein>
<dbReference type="Pfam" id="PF02518">
    <property type="entry name" value="HATPase_c"/>
    <property type="match status" value="1"/>
</dbReference>
<comment type="caution">
    <text evidence="9">The sequence shown here is derived from an EMBL/GenBank/DDBJ whole genome shotgun (WGS) entry which is preliminary data.</text>
</comment>
<dbReference type="PANTHER" id="PTHR45453:SF1">
    <property type="entry name" value="PHOSPHATE REGULON SENSOR PROTEIN PHOR"/>
    <property type="match status" value="1"/>
</dbReference>
<evidence type="ECO:0000256" key="5">
    <source>
        <dbReference type="ARBA" id="ARBA00022777"/>
    </source>
</evidence>
<dbReference type="RefSeq" id="WP_035473515.1">
    <property type="nucleotide sequence ID" value="NZ_JRGF01000007.1"/>
</dbReference>
<dbReference type="Gene3D" id="1.10.287.130">
    <property type="match status" value="1"/>
</dbReference>
<dbReference type="PANTHER" id="PTHR45453">
    <property type="entry name" value="PHOSPHATE REGULON SENSOR PROTEIN PHOR"/>
    <property type="match status" value="1"/>
</dbReference>
<dbReference type="Pfam" id="PF00512">
    <property type="entry name" value="HisKA"/>
    <property type="match status" value="1"/>
</dbReference>
<dbReference type="InterPro" id="IPR050351">
    <property type="entry name" value="BphY/WalK/GraS-like"/>
</dbReference>
<proteinExistence type="predicted"/>
<keyword evidence="7" id="KW-1133">Transmembrane helix</keyword>
<sequence>MKLTFQRRLTLSFLIIFVIFTAGVVVFEQGQARRYRTEALEERLDAYAEMIHACVAGDTPDSIDLKVLLPLLPQELRLTVIGASGEVVYDNLFAEPGELDNHAGRPEVANARKQGASYDIRTSASNHIPYIYYAKYFGNDFVRVALPYDVKVKHFLQPDNGFLYFIVILFAVGLLFIHYVGSLFGRSVKRLRDFASTADDADADLGTAHFPHDELGEIGQRIAGSYKSLKESERTLVREREKLLQHVHSSAEGVCFFRPDGSVEFYNGLFLQYMNTISDVVVSDNPALLTLDVFEPVRRFLASGSGEQYFETHLQDQGREFLLRVNVFDDKSFEVVFNDITRQEKTRRLKQEMTGNIAHELRTPVTSIRGYLETVLETPMPPEKERDFITKAYRQTLALSELIRDMSLLTKIEDTPGSFNFGRIDLGAVINRVTAELEPALQAKRITVENTLPAGLTVNGNESLVYSIFRNLTDNVINHAGEGVHVTIGKRAERNGYVYISFADDGCGIGDRSKLNRLFERFYRLDEGRTRDAGGSGLGLSIVKNIVSLHGGTITAKERREGGLEFLFSLPTGDTSRK</sequence>
<dbReference type="SUPFAM" id="SSF55874">
    <property type="entry name" value="ATPase domain of HSP90 chaperone/DNA topoisomerase II/histidine kinase"/>
    <property type="match status" value="1"/>
</dbReference>
<dbReference type="SMART" id="SM00388">
    <property type="entry name" value="HisKA"/>
    <property type="match status" value="1"/>
</dbReference>
<dbReference type="SUPFAM" id="SSF47384">
    <property type="entry name" value="Homodimeric domain of signal transducing histidine kinase"/>
    <property type="match status" value="1"/>
</dbReference>
<evidence type="ECO:0000256" key="4">
    <source>
        <dbReference type="ARBA" id="ARBA00022679"/>
    </source>
</evidence>
<dbReference type="CDD" id="cd00082">
    <property type="entry name" value="HisKA"/>
    <property type="match status" value="1"/>
</dbReference>
<accession>A0ABR4YIX8</accession>
<name>A0ABR4YIX8_9BACT</name>
<comment type="catalytic activity">
    <reaction evidence="1">
        <text>ATP + protein L-histidine = ADP + protein N-phospho-L-histidine.</text>
        <dbReference type="EC" id="2.7.13.3"/>
    </reaction>
</comment>
<dbReference type="InterPro" id="IPR036097">
    <property type="entry name" value="HisK_dim/P_sf"/>
</dbReference>
<dbReference type="CDD" id="cd00075">
    <property type="entry name" value="HATPase"/>
    <property type="match status" value="1"/>
</dbReference>
<keyword evidence="7" id="KW-0812">Transmembrane</keyword>
<reference evidence="9 10" key="1">
    <citation type="submission" date="2014-09" db="EMBL/GenBank/DDBJ databases">
        <title>Alistipes sp. 627, sp. nov., a novel member of the family Rikenellaceae isolated from human faeces.</title>
        <authorList>
            <person name="Shkoporov A.N."/>
            <person name="Chaplin A.V."/>
            <person name="Motuzova O.V."/>
            <person name="Kafarskaia L.I."/>
            <person name="Khokhlova E.V."/>
            <person name="Efimov B.A."/>
        </authorList>
    </citation>
    <scope>NUCLEOTIDE SEQUENCE [LARGE SCALE GENOMIC DNA]</scope>
    <source>
        <strain evidence="9 10">627</strain>
    </source>
</reference>
<dbReference type="Gene3D" id="3.30.565.10">
    <property type="entry name" value="Histidine kinase-like ATPase, C-terminal domain"/>
    <property type="match status" value="1"/>
</dbReference>
<feature type="transmembrane region" description="Helical" evidence="7">
    <location>
        <begin position="162"/>
        <end position="184"/>
    </location>
</feature>
<evidence type="ECO:0000313" key="9">
    <source>
        <dbReference type="EMBL" id="KHE42027.1"/>
    </source>
</evidence>
<dbReference type="PRINTS" id="PR00344">
    <property type="entry name" value="BCTRLSENSOR"/>
</dbReference>
<dbReference type="InterPro" id="IPR004358">
    <property type="entry name" value="Sig_transdc_His_kin-like_C"/>
</dbReference>
<dbReference type="InterPro" id="IPR035965">
    <property type="entry name" value="PAS-like_dom_sf"/>
</dbReference>
<dbReference type="EMBL" id="JRGF01000007">
    <property type="protein sequence ID" value="KHE42027.1"/>
    <property type="molecule type" value="Genomic_DNA"/>
</dbReference>
<evidence type="ECO:0000256" key="6">
    <source>
        <dbReference type="ARBA" id="ARBA00023012"/>
    </source>
</evidence>
<evidence type="ECO:0000256" key="3">
    <source>
        <dbReference type="ARBA" id="ARBA00022553"/>
    </source>
</evidence>
<keyword evidence="6" id="KW-0902">Two-component regulatory system</keyword>
<evidence type="ECO:0000313" key="10">
    <source>
        <dbReference type="Proteomes" id="UP000030889"/>
    </source>
</evidence>
<dbReference type="InterPro" id="IPR005467">
    <property type="entry name" value="His_kinase_dom"/>
</dbReference>
<feature type="domain" description="Histidine kinase" evidence="8">
    <location>
        <begin position="356"/>
        <end position="574"/>
    </location>
</feature>
<keyword evidence="3" id="KW-0597">Phosphoprotein</keyword>
<dbReference type="InterPro" id="IPR036890">
    <property type="entry name" value="HATPase_C_sf"/>
</dbReference>
<organism evidence="9 10">
    <name type="scientific">Alistipes inops</name>
    <dbReference type="NCBI Taxonomy" id="1501391"/>
    <lineage>
        <taxon>Bacteria</taxon>
        <taxon>Pseudomonadati</taxon>
        <taxon>Bacteroidota</taxon>
        <taxon>Bacteroidia</taxon>
        <taxon>Bacteroidales</taxon>
        <taxon>Rikenellaceae</taxon>
        <taxon>Alistipes</taxon>
    </lineage>
</organism>
<keyword evidence="7" id="KW-0472">Membrane</keyword>
<keyword evidence="5 9" id="KW-0418">Kinase</keyword>
<dbReference type="GO" id="GO:0016301">
    <property type="term" value="F:kinase activity"/>
    <property type="evidence" value="ECO:0007669"/>
    <property type="project" value="UniProtKB-KW"/>
</dbReference>
<keyword evidence="4" id="KW-0808">Transferase</keyword>
<evidence type="ECO:0000259" key="8">
    <source>
        <dbReference type="PROSITE" id="PS50109"/>
    </source>
</evidence>
<evidence type="ECO:0000256" key="2">
    <source>
        <dbReference type="ARBA" id="ARBA00012438"/>
    </source>
</evidence>
<dbReference type="InterPro" id="IPR003661">
    <property type="entry name" value="HisK_dim/P_dom"/>
</dbReference>
<dbReference type="InterPro" id="IPR003594">
    <property type="entry name" value="HATPase_dom"/>
</dbReference>
<dbReference type="SUPFAM" id="SSF55785">
    <property type="entry name" value="PYP-like sensor domain (PAS domain)"/>
    <property type="match status" value="1"/>
</dbReference>
<feature type="transmembrane region" description="Helical" evidence="7">
    <location>
        <begin position="9"/>
        <end position="27"/>
    </location>
</feature>
<gene>
    <name evidence="9" type="ORF">LG35_07255</name>
</gene>
<dbReference type="EC" id="2.7.13.3" evidence="2"/>
<keyword evidence="10" id="KW-1185">Reference proteome</keyword>
<dbReference type="Proteomes" id="UP000030889">
    <property type="component" value="Unassembled WGS sequence"/>
</dbReference>
<dbReference type="SMART" id="SM00387">
    <property type="entry name" value="HATPase_c"/>
    <property type="match status" value="1"/>
</dbReference>
<evidence type="ECO:0000256" key="7">
    <source>
        <dbReference type="SAM" id="Phobius"/>
    </source>
</evidence>